<gene>
    <name evidence="2" type="primary">Dgri\GH17220</name>
    <name evidence="2" type="ORF">Dgri_GH17220</name>
</gene>
<reference evidence="2 3" key="1">
    <citation type="journal article" date="2007" name="Nature">
        <title>Evolution of genes and genomes on the Drosophila phylogeny.</title>
        <authorList>
            <consortium name="Drosophila 12 Genomes Consortium"/>
            <person name="Clark A.G."/>
            <person name="Eisen M.B."/>
            <person name="Smith D.R."/>
            <person name="Bergman C.M."/>
            <person name="Oliver B."/>
            <person name="Markow T.A."/>
            <person name="Kaufman T.C."/>
            <person name="Kellis M."/>
            <person name="Gelbart W."/>
            <person name="Iyer V.N."/>
            <person name="Pollard D.A."/>
            <person name="Sackton T.B."/>
            <person name="Larracuente A.M."/>
            <person name="Singh N.D."/>
            <person name="Abad J.P."/>
            <person name="Abt D.N."/>
            <person name="Adryan B."/>
            <person name="Aguade M."/>
            <person name="Akashi H."/>
            <person name="Anderson W.W."/>
            <person name="Aquadro C.F."/>
            <person name="Ardell D.H."/>
            <person name="Arguello R."/>
            <person name="Artieri C.G."/>
            <person name="Barbash D.A."/>
            <person name="Barker D."/>
            <person name="Barsanti P."/>
            <person name="Batterham P."/>
            <person name="Batzoglou S."/>
            <person name="Begun D."/>
            <person name="Bhutkar A."/>
            <person name="Blanco E."/>
            <person name="Bosak S.A."/>
            <person name="Bradley R.K."/>
            <person name="Brand A.D."/>
            <person name="Brent M.R."/>
            <person name="Brooks A.N."/>
            <person name="Brown R.H."/>
            <person name="Butlin R.K."/>
            <person name="Caggese C."/>
            <person name="Calvi B.R."/>
            <person name="Bernardo de Carvalho A."/>
            <person name="Caspi A."/>
            <person name="Castrezana S."/>
            <person name="Celniker S.E."/>
            <person name="Chang J.L."/>
            <person name="Chapple C."/>
            <person name="Chatterji S."/>
            <person name="Chinwalla A."/>
            <person name="Civetta A."/>
            <person name="Clifton S.W."/>
            <person name="Comeron J.M."/>
            <person name="Costello J.C."/>
            <person name="Coyne J.A."/>
            <person name="Daub J."/>
            <person name="David R.G."/>
            <person name="Delcher A.L."/>
            <person name="Delehaunty K."/>
            <person name="Do C.B."/>
            <person name="Ebling H."/>
            <person name="Edwards K."/>
            <person name="Eickbush T."/>
            <person name="Evans J.D."/>
            <person name="Filipski A."/>
            <person name="Findeiss S."/>
            <person name="Freyhult E."/>
            <person name="Fulton L."/>
            <person name="Fulton R."/>
            <person name="Garcia A.C."/>
            <person name="Gardiner A."/>
            <person name="Garfield D.A."/>
            <person name="Garvin B.E."/>
            <person name="Gibson G."/>
            <person name="Gilbert D."/>
            <person name="Gnerre S."/>
            <person name="Godfrey J."/>
            <person name="Good R."/>
            <person name="Gotea V."/>
            <person name="Gravely B."/>
            <person name="Greenberg A.J."/>
            <person name="Griffiths-Jones S."/>
            <person name="Gross S."/>
            <person name="Guigo R."/>
            <person name="Gustafson E.A."/>
            <person name="Haerty W."/>
            <person name="Hahn M.W."/>
            <person name="Halligan D.L."/>
            <person name="Halpern A.L."/>
            <person name="Halter G.M."/>
            <person name="Han M.V."/>
            <person name="Heger A."/>
            <person name="Hillier L."/>
            <person name="Hinrichs A.S."/>
            <person name="Holmes I."/>
            <person name="Hoskins R.A."/>
            <person name="Hubisz M.J."/>
            <person name="Hultmark D."/>
            <person name="Huntley M.A."/>
            <person name="Jaffe D.B."/>
            <person name="Jagadeeshan S."/>
            <person name="Jeck W.R."/>
            <person name="Johnson J."/>
            <person name="Jones C.D."/>
            <person name="Jordan W.C."/>
            <person name="Karpen G.H."/>
            <person name="Kataoka E."/>
            <person name="Keightley P.D."/>
            <person name="Kheradpour P."/>
            <person name="Kirkness E.F."/>
            <person name="Koerich L.B."/>
            <person name="Kristiansen K."/>
            <person name="Kudrna D."/>
            <person name="Kulathinal R.J."/>
            <person name="Kumar S."/>
            <person name="Kwok R."/>
            <person name="Lander E."/>
            <person name="Langley C.H."/>
            <person name="Lapoint R."/>
            <person name="Lazzaro B.P."/>
            <person name="Lee S.J."/>
            <person name="Levesque L."/>
            <person name="Li R."/>
            <person name="Lin C.F."/>
            <person name="Lin M.F."/>
            <person name="Lindblad-Toh K."/>
            <person name="Llopart A."/>
            <person name="Long M."/>
            <person name="Low L."/>
            <person name="Lozovsky E."/>
            <person name="Lu J."/>
            <person name="Luo M."/>
            <person name="Machado C.A."/>
            <person name="Makalowski W."/>
            <person name="Marzo M."/>
            <person name="Matsuda M."/>
            <person name="Matzkin L."/>
            <person name="McAllister B."/>
            <person name="McBride C.S."/>
            <person name="McKernan B."/>
            <person name="McKernan K."/>
            <person name="Mendez-Lago M."/>
            <person name="Minx P."/>
            <person name="Mollenhauer M.U."/>
            <person name="Montooth K."/>
            <person name="Mount S.M."/>
            <person name="Mu X."/>
            <person name="Myers E."/>
            <person name="Negre B."/>
            <person name="Newfeld S."/>
            <person name="Nielsen R."/>
            <person name="Noor M.A."/>
            <person name="O'Grady P."/>
            <person name="Pachter L."/>
            <person name="Papaceit M."/>
            <person name="Parisi M.J."/>
            <person name="Parisi M."/>
            <person name="Parts L."/>
            <person name="Pedersen J.S."/>
            <person name="Pesole G."/>
            <person name="Phillippy A.M."/>
            <person name="Ponting C.P."/>
            <person name="Pop M."/>
            <person name="Porcelli D."/>
            <person name="Powell J.R."/>
            <person name="Prohaska S."/>
            <person name="Pruitt K."/>
            <person name="Puig M."/>
            <person name="Quesneville H."/>
            <person name="Ram K.R."/>
            <person name="Rand D."/>
            <person name="Rasmussen M.D."/>
            <person name="Reed L.K."/>
            <person name="Reenan R."/>
            <person name="Reily A."/>
            <person name="Remington K.A."/>
            <person name="Rieger T.T."/>
            <person name="Ritchie M.G."/>
            <person name="Robin C."/>
            <person name="Rogers Y.H."/>
            <person name="Rohde C."/>
            <person name="Rozas J."/>
            <person name="Rubenfield M.J."/>
            <person name="Ruiz A."/>
            <person name="Russo S."/>
            <person name="Salzberg S.L."/>
            <person name="Sanchez-Gracia A."/>
            <person name="Saranga D.J."/>
            <person name="Sato H."/>
            <person name="Schaeffer S.W."/>
            <person name="Schatz M.C."/>
            <person name="Schlenke T."/>
            <person name="Schwartz R."/>
            <person name="Segarra C."/>
            <person name="Singh R.S."/>
            <person name="Sirot L."/>
            <person name="Sirota M."/>
            <person name="Sisneros N.B."/>
            <person name="Smith C.D."/>
            <person name="Smith T.F."/>
            <person name="Spieth J."/>
            <person name="Stage D.E."/>
            <person name="Stark A."/>
            <person name="Stephan W."/>
            <person name="Strausberg R.L."/>
            <person name="Strempel S."/>
            <person name="Sturgill D."/>
            <person name="Sutton G."/>
            <person name="Sutton G.G."/>
            <person name="Tao W."/>
            <person name="Teichmann S."/>
            <person name="Tobari Y.N."/>
            <person name="Tomimura Y."/>
            <person name="Tsolas J.M."/>
            <person name="Valente V.L."/>
            <person name="Venter E."/>
            <person name="Venter J.C."/>
            <person name="Vicario S."/>
            <person name="Vieira F.G."/>
            <person name="Vilella A.J."/>
            <person name="Villasante A."/>
            <person name="Walenz B."/>
            <person name="Wang J."/>
            <person name="Wasserman M."/>
            <person name="Watts T."/>
            <person name="Wilson D."/>
            <person name="Wilson R.K."/>
            <person name="Wing R.A."/>
            <person name="Wolfner M.F."/>
            <person name="Wong A."/>
            <person name="Wong G.K."/>
            <person name="Wu C.I."/>
            <person name="Wu G."/>
            <person name="Yamamoto D."/>
            <person name="Yang H.P."/>
            <person name="Yang S.P."/>
            <person name="Yorke J.A."/>
            <person name="Yoshida K."/>
            <person name="Zdobnov E."/>
            <person name="Zhang P."/>
            <person name="Zhang Y."/>
            <person name="Zimin A.V."/>
            <person name="Baldwin J."/>
            <person name="Abdouelleil A."/>
            <person name="Abdulkadir J."/>
            <person name="Abebe A."/>
            <person name="Abera B."/>
            <person name="Abreu J."/>
            <person name="Acer S.C."/>
            <person name="Aftuck L."/>
            <person name="Alexander A."/>
            <person name="An P."/>
            <person name="Anderson E."/>
            <person name="Anderson S."/>
            <person name="Arachi H."/>
            <person name="Azer M."/>
            <person name="Bachantsang P."/>
            <person name="Barry A."/>
            <person name="Bayul T."/>
            <person name="Berlin A."/>
            <person name="Bessette D."/>
            <person name="Bloom T."/>
            <person name="Blye J."/>
            <person name="Boguslavskiy L."/>
            <person name="Bonnet C."/>
            <person name="Boukhgalter B."/>
            <person name="Bourzgui I."/>
            <person name="Brown A."/>
            <person name="Cahill P."/>
            <person name="Channer S."/>
            <person name="Cheshatsang Y."/>
            <person name="Chuda L."/>
            <person name="Citroen M."/>
            <person name="Collymore A."/>
            <person name="Cooke P."/>
            <person name="Costello M."/>
            <person name="D'Aco K."/>
            <person name="Daza R."/>
            <person name="De Haan G."/>
            <person name="DeGray S."/>
            <person name="DeMaso C."/>
            <person name="Dhargay N."/>
            <person name="Dooley K."/>
            <person name="Dooley E."/>
            <person name="Doricent M."/>
            <person name="Dorje P."/>
            <person name="Dorjee K."/>
            <person name="Dupes A."/>
            <person name="Elong R."/>
            <person name="Falk J."/>
            <person name="Farina A."/>
            <person name="Faro S."/>
            <person name="Ferguson D."/>
            <person name="Fisher S."/>
            <person name="Foley C.D."/>
            <person name="Franke A."/>
            <person name="Friedrich D."/>
            <person name="Gadbois L."/>
            <person name="Gearin G."/>
            <person name="Gearin C.R."/>
            <person name="Giannoukos G."/>
            <person name="Goode T."/>
            <person name="Graham J."/>
            <person name="Grandbois E."/>
            <person name="Grewal S."/>
            <person name="Gyaltsen K."/>
            <person name="Hafez N."/>
            <person name="Hagos B."/>
            <person name="Hall J."/>
            <person name="Henson C."/>
            <person name="Hollinger A."/>
            <person name="Honan T."/>
            <person name="Huard M.D."/>
            <person name="Hughes L."/>
            <person name="Hurhula B."/>
            <person name="Husby M.E."/>
            <person name="Kamat A."/>
            <person name="Kanga B."/>
            <person name="Kashin S."/>
            <person name="Khazanovich D."/>
            <person name="Kisner P."/>
            <person name="Lance K."/>
            <person name="Lara M."/>
            <person name="Lee W."/>
            <person name="Lennon N."/>
            <person name="Letendre F."/>
            <person name="LeVine R."/>
            <person name="Lipovsky A."/>
            <person name="Liu X."/>
            <person name="Liu J."/>
            <person name="Liu S."/>
            <person name="Lokyitsang T."/>
            <person name="Lokyitsang Y."/>
            <person name="Lubonja R."/>
            <person name="Lui A."/>
            <person name="MacDonald P."/>
            <person name="Magnisalis V."/>
            <person name="Maru K."/>
            <person name="Matthews C."/>
            <person name="McCusker W."/>
            <person name="McDonough S."/>
            <person name="Mehta T."/>
            <person name="Meldrim J."/>
            <person name="Meneus L."/>
            <person name="Mihai O."/>
            <person name="Mihalev A."/>
            <person name="Mihova T."/>
            <person name="Mittelman R."/>
            <person name="Mlenga V."/>
            <person name="Montmayeur A."/>
            <person name="Mulrain L."/>
            <person name="Navidi A."/>
            <person name="Naylor J."/>
            <person name="Negash T."/>
            <person name="Nguyen T."/>
            <person name="Nguyen N."/>
            <person name="Nicol R."/>
            <person name="Norbu C."/>
            <person name="Norbu N."/>
            <person name="Novod N."/>
            <person name="O'Neill B."/>
            <person name="Osman S."/>
            <person name="Markiewicz E."/>
            <person name="Oyono O.L."/>
            <person name="Patti C."/>
            <person name="Phunkhang P."/>
            <person name="Pierre F."/>
            <person name="Priest M."/>
            <person name="Raghuraman S."/>
            <person name="Rege F."/>
            <person name="Reyes R."/>
            <person name="Rise C."/>
            <person name="Rogov P."/>
            <person name="Ross K."/>
            <person name="Ryan E."/>
            <person name="Settipalli S."/>
            <person name="Shea T."/>
            <person name="Sherpa N."/>
            <person name="Shi L."/>
            <person name="Shih D."/>
            <person name="Sparrow T."/>
            <person name="Spaulding J."/>
            <person name="Stalker J."/>
            <person name="Stange-Thomann N."/>
            <person name="Stavropoulos S."/>
            <person name="Stone C."/>
            <person name="Strader C."/>
            <person name="Tesfaye S."/>
            <person name="Thomson T."/>
            <person name="Thoulutsang Y."/>
            <person name="Thoulutsang D."/>
            <person name="Topham K."/>
            <person name="Topping I."/>
            <person name="Tsamla T."/>
            <person name="Vassiliev H."/>
            <person name="Vo A."/>
            <person name="Wangchuk T."/>
            <person name="Wangdi T."/>
            <person name="Weiand M."/>
            <person name="Wilkinson J."/>
            <person name="Wilson A."/>
            <person name="Yadav S."/>
            <person name="Young G."/>
            <person name="Yu Q."/>
            <person name="Zembek L."/>
            <person name="Zhong D."/>
            <person name="Zimmer A."/>
            <person name="Zwirko Z."/>
            <person name="Jaffe D.B."/>
            <person name="Alvarez P."/>
            <person name="Brockman W."/>
            <person name="Butler J."/>
            <person name="Chin C."/>
            <person name="Gnerre S."/>
            <person name="Grabherr M."/>
            <person name="Kleber M."/>
            <person name="Mauceli E."/>
            <person name="MacCallum I."/>
        </authorList>
    </citation>
    <scope>NUCLEOTIDE SEQUENCE [LARGE SCALE GENOMIC DNA]</scope>
    <source>
        <strain evidence="3">Tucson 15287-2541.00</strain>
    </source>
</reference>
<name>B4JF03_DROGR</name>
<evidence type="ECO:0000313" key="3">
    <source>
        <dbReference type="Proteomes" id="UP000001070"/>
    </source>
</evidence>
<sequence>MQLTHAAASGNNRSGALAIDAELSASERNRRLIPYMAFYLPAPELPINQQYAVKHSSSAGGAQLLAPATAGHPSRIAVPLAYMPHPHPHPKQSHQHQQPLQHYQSGAAEVYHALAIGGPHGPPLPPGHGKETASSSPDAGATFIAYKPLNPTHKASTSSSSINKHRQIIV</sequence>
<accession>B4JF03</accession>
<keyword evidence="3" id="KW-1185">Reference proteome</keyword>
<evidence type="ECO:0000256" key="1">
    <source>
        <dbReference type="SAM" id="MobiDB-lite"/>
    </source>
</evidence>
<dbReference type="HOGENOM" id="CLU_1572255_0_0_1"/>
<protein>
    <submittedName>
        <fullName evidence="2">GH17220</fullName>
    </submittedName>
</protein>
<dbReference type="EMBL" id="CH916369">
    <property type="protein sequence ID" value="EDV93284.1"/>
    <property type="molecule type" value="Genomic_DNA"/>
</dbReference>
<dbReference type="Proteomes" id="UP000001070">
    <property type="component" value="Unassembled WGS sequence"/>
</dbReference>
<organism evidence="3">
    <name type="scientific">Drosophila grimshawi</name>
    <name type="common">Hawaiian fruit fly</name>
    <name type="synonym">Idiomyia grimshawi</name>
    <dbReference type="NCBI Taxonomy" id="7222"/>
    <lineage>
        <taxon>Eukaryota</taxon>
        <taxon>Metazoa</taxon>
        <taxon>Ecdysozoa</taxon>
        <taxon>Arthropoda</taxon>
        <taxon>Hexapoda</taxon>
        <taxon>Insecta</taxon>
        <taxon>Pterygota</taxon>
        <taxon>Neoptera</taxon>
        <taxon>Endopterygota</taxon>
        <taxon>Diptera</taxon>
        <taxon>Brachycera</taxon>
        <taxon>Muscomorpha</taxon>
        <taxon>Ephydroidea</taxon>
        <taxon>Drosophilidae</taxon>
        <taxon>Drosophila</taxon>
        <taxon>Hawaiian Drosophila</taxon>
    </lineage>
</organism>
<proteinExistence type="predicted"/>
<dbReference type="eggNOG" id="ENOG502RYH9">
    <property type="taxonomic scope" value="Eukaryota"/>
</dbReference>
<feature type="compositionally biased region" description="Polar residues" evidence="1">
    <location>
        <begin position="153"/>
        <end position="162"/>
    </location>
</feature>
<dbReference type="AlphaFoldDB" id="B4JF03"/>
<feature type="region of interest" description="Disordered" evidence="1">
    <location>
        <begin position="115"/>
        <end position="170"/>
    </location>
</feature>
<dbReference type="OrthoDB" id="541276at2759"/>
<feature type="region of interest" description="Disordered" evidence="1">
    <location>
        <begin position="80"/>
        <end position="102"/>
    </location>
</feature>
<dbReference type="InParanoid" id="B4JF03"/>
<evidence type="ECO:0000313" key="2">
    <source>
        <dbReference type="EMBL" id="EDV93284.1"/>
    </source>
</evidence>